<evidence type="ECO:0000259" key="7">
    <source>
        <dbReference type="Pfam" id="PF18678"/>
    </source>
</evidence>
<keyword evidence="4" id="KW-0413">Isomerase</keyword>
<dbReference type="Proteomes" id="UP000440224">
    <property type="component" value="Unassembled WGS sequence"/>
</dbReference>
<accession>A0A6N7PPD4</accession>
<evidence type="ECO:0000256" key="2">
    <source>
        <dbReference type="ARBA" id="ARBA00012209"/>
    </source>
</evidence>
<dbReference type="RefSeq" id="WP_153820876.1">
    <property type="nucleotide sequence ID" value="NZ_WJIE01000005.1"/>
</dbReference>
<dbReference type="PANTHER" id="PTHR31843">
    <property type="entry name" value="ALLENE OXIDE CYCLASE 4, CHLOROPLASTIC"/>
    <property type="match status" value="1"/>
</dbReference>
<dbReference type="PANTHER" id="PTHR31843:SF11">
    <property type="entry name" value="ALLENE OXIDE CYCLASE 4, CHLOROPLASTIC"/>
    <property type="match status" value="1"/>
</dbReference>
<dbReference type="EC" id="5.3.99.6" evidence="2"/>
<dbReference type="PROSITE" id="PS51257">
    <property type="entry name" value="PROKAR_LIPOPROTEIN"/>
    <property type="match status" value="1"/>
</dbReference>
<reference evidence="8 9" key="1">
    <citation type="submission" date="2019-10" db="EMBL/GenBank/DDBJ databases">
        <title>A soil myxobacterium in the family Polyangiaceae.</title>
        <authorList>
            <person name="Li Y."/>
            <person name="Wang J."/>
        </authorList>
    </citation>
    <scope>NUCLEOTIDE SEQUENCE [LARGE SCALE GENOMIC DNA]</scope>
    <source>
        <strain evidence="8 9">DSM 14734</strain>
    </source>
</reference>
<dbReference type="GO" id="GO:0009695">
    <property type="term" value="P:jasmonic acid biosynthetic process"/>
    <property type="evidence" value="ECO:0007669"/>
    <property type="project" value="InterPro"/>
</dbReference>
<protein>
    <recommendedName>
        <fullName evidence="2">allene-oxide cyclase</fullName>
        <ecNumber evidence="2">5.3.99.6</ecNumber>
    </recommendedName>
</protein>
<dbReference type="Pfam" id="PF18678">
    <property type="entry name" value="AOC_like"/>
    <property type="match status" value="1"/>
</dbReference>
<comment type="similarity">
    <text evidence="1">Belongs to the allene oxide cyclase family.</text>
</comment>
<evidence type="ECO:0000313" key="8">
    <source>
        <dbReference type="EMBL" id="MRG94042.1"/>
    </source>
</evidence>
<dbReference type="EMBL" id="WJIE01000005">
    <property type="protein sequence ID" value="MRG94042.1"/>
    <property type="molecule type" value="Genomic_DNA"/>
</dbReference>
<dbReference type="GO" id="GO:0017000">
    <property type="term" value="P:antibiotic biosynthetic process"/>
    <property type="evidence" value="ECO:0007669"/>
    <property type="project" value="InterPro"/>
</dbReference>
<evidence type="ECO:0000313" key="9">
    <source>
        <dbReference type="Proteomes" id="UP000440224"/>
    </source>
</evidence>
<keyword evidence="3" id="KW-0809">Transit peptide</keyword>
<keyword evidence="9" id="KW-1185">Reference proteome</keyword>
<dbReference type="InterPro" id="IPR009410">
    <property type="entry name" value="Allene_ox_cyc"/>
</dbReference>
<feature type="signal peptide" evidence="6">
    <location>
        <begin position="1"/>
        <end position="19"/>
    </location>
</feature>
<dbReference type="InterPro" id="IPR034871">
    <property type="entry name" value="Allene_oxi_cyc_sf"/>
</dbReference>
<dbReference type="InterPro" id="IPR044859">
    <property type="entry name" value="Allene_oxi_cyc_Dirigent"/>
</dbReference>
<evidence type="ECO:0000256" key="1">
    <source>
        <dbReference type="ARBA" id="ARBA00007982"/>
    </source>
</evidence>
<sequence>MRKASLMCAVLASAALVGCGDENGAPAPDTKRVTIELVEHVVNESLTDHPPMGDSAGDVLTFANQLFNKENTTQVGTDQGYCLRVDVGKSFECTWTAFLADGQITVNGPFFDTKESTLSITGGTGAYAEADGYMELGFRDTPMGTVEYDFVYQVILPY</sequence>
<comment type="catalytic activity">
    <reaction evidence="5">
        <text>(9Z,13S,15Z)-12,13-epoxyoctadeca-9,11,15-trienoate = (9S,13S,15Z)-12-oxophyto-10,15-dienoate</text>
        <dbReference type="Rhea" id="RHEA:22592"/>
        <dbReference type="ChEBI" id="CHEBI:36438"/>
        <dbReference type="ChEBI" id="CHEBI:57411"/>
        <dbReference type="EC" id="5.3.99.6"/>
    </reaction>
</comment>
<name>A0A6N7PPD4_9BACT</name>
<evidence type="ECO:0000256" key="5">
    <source>
        <dbReference type="ARBA" id="ARBA00049891"/>
    </source>
</evidence>
<proteinExistence type="inferred from homology"/>
<dbReference type="Gene3D" id="2.40.480.10">
    <property type="entry name" value="Allene oxide cyclase-like"/>
    <property type="match status" value="1"/>
</dbReference>
<feature type="domain" description="Allene oxide cyclase barrel-like" evidence="7">
    <location>
        <begin position="46"/>
        <end position="136"/>
    </location>
</feature>
<keyword evidence="6" id="KW-0732">Signal</keyword>
<evidence type="ECO:0000256" key="6">
    <source>
        <dbReference type="SAM" id="SignalP"/>
    </source>
</evidence>
<dbReference type="SUPFAM" id="SSF141493">
    <property type="entry name" value="Allene oxide cyclase-like"/>
    <property type="match status" value="1"/>
</dbReference>
<dbReference type="GO" id="GO:0046423">
    <property type="term" value="F:allene-oxide cyclase activity"/>
    <property type="evidence" value="ECO:0007669"/>
    <property type="project" value="UniProtKB-EC"/>
</dbReference>
<dbReference type="OrthoDB" id="9773456at2"/>
<feature type="chain" id="PRO_5026977052" description="allene-oxide cyclase" evidence="6">
    <location>
        <begin position="20"/>
        <end position="158"/>
    </location>
</feature>
<dbReference type="InterPro" id="IPR041013">
    <property type="entry name" value="AOC-like"/>
</dbReference>
<dbReference type="AlphaFoldDB" id="A0A6N7PPD4"/>
<comment type="caution">
    <text evidence="8">The sequence shown here is derived from an EMBL/GenBank/DDBJ whole genome shotgun (WGS) entry which is preliminary data.</text>
</comment>
<evidence type="ECO:0000256" key="3">
    <source>
        <dbReference type="ARBA" id="ARBA00022946"/>
    </source>
</evidence>
<gene>
    <name evidence="8" type="ORF">GF068_19270</name>
</gene>
<organism evidence="8 9">
    <name type="scientific">Polyangium spumosum</name>
    <dbReference type="NCBI Taxonomy" id="889282"/>
    <lineage>
        <taxon>Bacteria</taxon>
        <taxon>Pseudomonadati</taxon>
        <taxon>Myxococcota</taxon>
        <taxon>Polyangia</taxon>
        <taxon>Polyangiales</taxon>
        <taxon>Polyangiaceae</taxon>
        <taxon>Polyangium</taxon>
    </lineage>
</organism>
<evidence type="ECO:0000256" key="4">
    <source>
        <dbReference type="ARBA" id="ARBA00023235"/>
    </source>
</evidence>